<feature type="signal peptide" evidence="1">
    <location>
        <begin position="1"/>
        <end position="29"/>
    </location>
</feature>
<keyword evidence="1" id="KW-0732">Signal</keyword>
<dbReference type="EMBL" id="JBHSQO010000061">
    <property type="protein sequence ID" value="MFC6094359.1"/>
    <property type="molecule type" value="Genomic_DNA"/>
</dbReference>
<evidence type="ECO:0000313" key="2">
    <source>
        <dbReference type="EMBL" id="MFC6094359.1"/>
    </source>
</evidence>
<gene>
    <name evidence="2" type="ORF">ACFP3R_34265</name>
</gene>
<protein>
    <submittedName>
        <fullName evidence="2">Uncharacterized protein</fullName>
    </submittedName>
</protein>
<keyword evidence="3" id="KW-1185">Reference proteome</keyword>
<name>A0ABW1PFS1_9PSEU</name>
<comment type="caution">
    <text evidence="2">The sequence shown here is derived from an EMBL/GenBank/DDBJ whole genome shotgun (WGS) entry which is preliminary data.</text>
</comment>
<accession>A0ABW1PFS1</accession>
<organism evidence="2 3">
    <name type="scientific">Saccharothrix lopnurensis</name>
    <dbReference type="NCBI Taxonomy" id="1670621"/>
    <lineage>
        <taxon>Bacteria</taxon>
        <taxon>Bacillati</taxon>
        <taxon>Actinomycetota</taxon>
        <taxon>Actinomycetes</taxon>
        <taxon>Pseudonocardiales</taxon>
        <taxon>Pseudonocardiaceae</taxon>
        <taxon>Saccharothrix</taxon>
    </lineage>
</organism>
<evidence type="ECO:0000313" key="3">
    <source>
        <dbReference type="Proteomes" id="UP001596220"/>
    </source>
</evidence>
<reference evidence="3" key="1">
    <citation type="journal article" date="2019" name="Int. J. Syst. Evol. Microbiol.">
        <title>The Global Catalogue of Microorganisms (GCM) 10K type strain sequencing project: providing services to taxonomists for standard genome sequencing and annotation.</title>
        <authorList>
            <consortium name="The Broad Institute Genomics Platform"/>
            <consortium name="The Broad Institute Genome Sequencing Center for Infectious Disease"/>
            <person name="Wu L."/>
            <person name="Ma J."/>
        </authorList>
    </citation>
    <scope>NUCLEOTIDE SEQUENCE [LARGE SCALE GENOMIC DNA]</scope>
    <source>
        <strain evidence="3">CGMCC 4.7246</strain>
    </source>
</reference>
<feature type="non-terminal residue" evidence="2">
    <location>
        <position position="64"/>
    </location>
</feature>
<feature type="chain" id="PRO_5045574917" evidence="1">
    <location>
        <begin position="30"/>
        <end position="64"/>
    </location>
</feature>
<sequence>MNTRSGRSKIRSTVLVLAVTALTAVGALAVVTETTTARAAGDVSIAAVEDDGADCPVTLPGSTP</sequence>
<dbReference type="Proteomes" id="UP001596220">
    <property type="component" value="Unassembled WGS sequence"/>
</dbReference>
<evidence type="ECO:0000256" key="1">
    <source>
        <dbReference type="SAM" id="SignalP"/>
    </source>
</evidence>
<proteinExistence type="predicted"/>